<dbReference type="EMBL" id="MWWT01000008">
    <property type="protein sequence ID" value="OZG53587.1"/>
    <property type="molecule type" value="Genomic_DNA"/>
</dbReference>
<accession>A0A261F384</accession>
<dbReference type="Gene3D" id="3.40.50.1000">
    <property type="entry name" value="HAD superfamily/HAD-like"/>
    <property type="match status" value="2"/>
</dbReference>
<evidence type="ECO:0000313" key="2">
    <source>
        <dbReference type="Proteomes" id="UP000243657"/>
    </source>
</evidence>
<dbReference type="AlphaFoldDB" id="A0A261F384"/>
<sequence length="360" mass="38463">MTYPTMIQGSSTPLAQRYELALLDLDGVVYLGANPVVYAADGIRQAAALGMRIAYTTNNPSRFPHVVAEQISSFGIDAHAEDVITSAMVSAAMLSQKLPEGAKVLVIGKDHLKDELTKAGLTVVESHTDHPDAVIQSWFPEIGWAHLAEAAYAIEQGAQYFVTNRDLTIPREGGIAPGNGALQIPVIEATGQQPQASAGKPEAAMYHQARHLFSPTDEMVTTERCLPVGDRLDTDIEAANRGGYDSAVVLTGVADAEQIILAKPILRPTYICADLLGLSQPQPAVTTSENGSDTRNFLCENARAWVTDETLHVEVDGEKIGPEDEIRSLNALRAAASAAWAAADAGESVRILPKFARTLV</sequence>
<comment type="caution">
    <text evidence="1">The sequence shown here is derived from an EMBL/GenBank/DDBJ whole genome shotgun (WGS) entry which is preliminary data.</text>
</comment>
<gene>
    <name evidence="1" type="ORF">ALMA_1152</name>
</gene>
<dbReference type="Proteomes" id="UP000243657">
    <property type="component" value="Unassembled WGS sequence"/>
</dbReference>
<dbReference type="Pfam" id="PF13344">
    <property type="entry name" value="Hydrolase_6"/>
    <property type="match status" value="1"/>
</dbReference>
<dbReference type="GO" id="GO:0016791">
    <property type="term" value="F:phosphatase activity"/>
    <property type="evidence" value="ECO:0007669"/>
    <property type="project" value="TreeGrafter"/>
</dbReference>
<evidence type="ECO:0000313" key="1">
    <source>
        <dbReference type="EMBL" id="OZG53587.1"/>
    </source>
</evidence>
<protein>
    <submittedName>
        <fullName evidence="1">Hydrolase</fullName>
    </submittedName>
</protein>
<dbReference type="GO" id="GO:0005737">
    <property type="term" value="C:cytoplasm"/>
    <property type="evidence" value="ECO:0007669"/>
    <property type="project" value="TreeGrafter"/>
</dbReference>
<dbReference type="PANTHER" id="PTHR19288:SF95">
    <property type="entry name" value="D-GLYCEROL 3-PHOSPHATE PHOSPHATASE"/>
    <property type="match status" value="1"/>
</dbReference>
<organism evidence="1 2">
    <name type="scientific">Alloscardovia macacae</name>
    <dbReference type="NCBI Taxonomy" id="1160091"/>
    <lineage>
        <taxon>Bacteria</taxon>
        <taxon>Bacillati</taxon>
        <taxon>Actinomycetota</taxon>
        <taxon>Actinomycetes</taxon>
        <taxon>Bifidobacteriales</taxon>
        <taxon>Bifidobacteriaceae</taxon>
        <taxon>Alloscardovia</taxon>
    </lineage>
</organism>
<dbReference type="NCBIfam" id="TIGR01460">
    <property type="entry name" value="HAD-SF-IIA"/>
    <property type="match status" value="1"/>
</dbReference>
<dbReference type="InterPro" id="IPR006357">
    <property type="entry name" value="HAD-SF_hydro_IIA"/>
</dbReference>
<dbReference type="SUPFAM" id="SSF56784">
    <property type="entry name" value="HAD-like"/>
    <property type="match status" value="1"/>
</dbReference>
<dbReference type="InterPro" id="IPR036412">
    <property type="entry name" value="HAD-like_sf"/>
</dbReference>
<proteinExistence type="predicted"/>
<name>A0A261F384_9BIFI</name>
<keyword evidence="1" id="KW-0378">Hydrolase</keyword>
<dbReference type="InterPro" id="IPR023214">
    <property type="entry name" value="HAD_sf"/>
</dbReference>
<keyword evidence="2" id="KW-1185">Reference proteome</keyword>
<dbReference type="PANTHER" id="PTHR19288">
    <property type="entry name" value="4-NITROPHENYLPHOSPHATASE-RELATED"/>
    <property type="match status" value="1"/>
</dbReference>
<reference evidence="1 2" key="1">
    <citation type="journal article" date="2017" name="BMC Genomics">
        <title>Comparative genomic and phylogenomic analyses of the Bifidobacteriaceae family.</title>
        <authorList>
            <person name="Lugli G.A."/>
            <person name="Milani C."/>
            <person name="Turroni F."/>
            <person name="Duranti S."/>
            <person name="Mancabelli L."/>
            <person name="Mangifesta M."/>
            <person name="Ferrario C."/>
            <person name="Modesto M."/>
            <person name="Mattarelli P."/>
            <person name="Jiri K."/>
            <person name="van Sinderen D."/>
            <person name="Ventura M."/>
        </authorList>
    </citation>
    <scope>NUCLEOTIDE SEQUENCE [LARGE SCALE GENOMIC DNA]</scope>
    <source>
        <strain evidence="1 2">DSM 24762</strain>
    </source>
</reference>
<dbReference type="Pfam" id="PF13242">
    <property type="entry name" value="Hydrolase_like"/>
    <property type="match status" value="1"/>
</dbReference>